<dbReference type="InterPro" id="IPR050765">
    <property type="entry name" value="Riboflavin_Biosynth_HTPR"/>
</dbReference>
<dbReference type="PANTHER" id="PTHR38011">
    <property type="entry name" value="DIHYDROFOLATE REDUCTASE FAMILY PROTEIN (AFU_ORTHOLOGUE AFUA_8G06820)"/>
    <property type="match status" value="1"/>
</dbReference>
<feature type="domain" description="Bacterial bifunctional deaminase-reductase C-terminal" evidence="1">
    <location>
        <begin position="3"/>
        <end position="185"/>
    </location>
</feature>
<dbReference type="Pfam" id="PF01872">
    <property type="entry name" value="RibD_C"/>
    <property type="match status" value="1"/>
</dbReference>
<accession>A0ABZ0IJU1</accession>
<dbReference type="PANTHER" id="PTHR38011:SF2">
    <property type="entry name" value="BIFUNCTIONAL DEAMINASE-REDUCTASE DOMAIN PROTEIN"/>
    <property type="match status" value="1"/>
</dbReference>
<dbReference type="Proteomes" id="UP001302349">
    <property type="component" value="Chromosome"/>
</dbReference>
<evidence type="ECO:0000259" key="1">
    <source>
        <dbReference type="Pfam" id="PF01872"/>
    </source>
</evidence>
<dbReference type="RefSeq" id="WP_317487234.1">
    <property type="nucleotide sequence ID" value="NZ_CP136051.1"/>
</dbReference>
<dbReference type="Gene3D" id="3.40.430.10">
    <property type="entry name" value="Dihydrofolate Reductase, subunit A"/>
    <property type="match status" value="1"/>
</dbReference>
<reference evidence="2 3" key="1">
    <citation type="journal article" date="2023" name="Microbiol. Resour. Announc.">
        <title>Complete Genome Sequence of Imperialibacter roseus strain P4T.</title>
        <authorList>
            <person name="Tizabi D.R."/>
            <person name="Bachvaroff T."/>
            <person name="Hill R.T."/>
        </authorList>
    </citation>
    <scope>NUCLEOTIDE SEQUENCE [LARGE SCALE GENOMIC DNA]</scope>
    <source>
        <strain evidence="2 3">P4T</strain>
    </source>
</reference>
<dbReference type="InterPro" id="IPR002734">
    <property type="entry name" value="RibDG_C"/>
</dbReference>
<protein>
    <submittedName>
        <fullName evidence="2">Dihydrofolate reductase family protein</fullName>
    </submittedName>
</protein>
<dbReference type="SUPFAM" id="SSF53597">
    <property type="entry name" value="Dihydrofolate reductase-like"/>
    <property type="match status" value="1"/>
</dbReference>
<evidence type="ECO:0000313" key="3">
    <source>
        <dbReference type="Proteomes" id="UP001302349"/>
    </source>
</evidence>
<sequence>MRKIVVLSMITLDGVMQGPGAPGEDPSGGFKHGGWVAPYDDEVYDEVVKKELQPADYLLGRKTYEIWAAYWPHHGEFWPGINEGMKYVLSKRLNQSDPMVAGWKNSEVVKGVADIKKIKEGNGRDIHVWGSSELVQLLLAHDLVDELRLKIHPLILGKGKKLFDNGSMPSAFTLTESIVTPTGVIIAAYMRAGKIGTGTVGERYELKDPTEG</sequence>
<name>A0ABZ0IJU1_9BACT</name>
<dbReference type="EMBL" id="CP136051">
    <property type="protein sequence ID" value="WOK04424.1"/>
    <property type="molecule type" value="Genomic_DNA"/>
</dbReference>
<gene>
    <name evidence="2" type="ORF">RT717_15190</name>
</gene>
<dbReference type="InterPro" id="IPR024072">
    <property type="entry name" value="DHFR-like_dom_sf"/>
</dbReference>
<evidence type="ECO:0000313" key="2">
    <source>
        <dbReference type="EMBL" id="WOK04424.1"/>
    </source>
</evidence>
<proteinExistence type="predicted"/>
<keyword evidence="3" id="KW-1185">Reference proteome</keyword>
<organism evidence="2 3">
    <name type="scientific">Imperialibacter roseus</name>
    <dbReference type="NCBI Taxonomy" id="1324217"/>
    <lineage>
        <taxon>Bacteria</taxon>
        <taxon>Pseudomonadati</taxon>
        <taxon>Bacteroidota</taxon>
        <taxon>Cytophagia</taxon>
        <taxon>Cytophagales</taxon>
        <taxon>Flammeovirgaceae</taxon>
        <taxon>Imperialibacter</taxon>
    </lineage>
</organism>